<keyword evidence="4" id="KW-1185">Reference proteome</keyword>
<evidence type="ECO:0000259" key="2">
    <source>
        <dbReference type="Pfam" id="PF00144"/>
    </source>
</evidence>
<protein>
    <submittedName>
        <fullName evidence="3">Beta-lactamase</fullName>
    </submittedName>
</protein>
<dbReference type="OrthoDB" id="4575146at2759"/>
<proteinExistence type="inferred from homology"/>
<sequence length="343" mass="37637">MKDLTKILSQVAPIVDQIAHLSGVPGVSVGVFHQSDIIFRYNYGYRDLQSKEPTTSDTIYPIGSLTKAFTALVYGSLVSNGTLDWHSPIRGILPEFRSSAEEVERLASATDLLAHRTGITGGETLYFHSRPLLNDSDIIPMFAALPAAQQFRGQMQYNNLGYAMAAMAMSRTTGQSYEALLETSLLQPLNLTRTGLRFDPRHTENMAKAYLVTEDKEAVENTRPMFLPSSPTAAMGGIKSSIDDLLVLYREVARETLRQPESSAQVETPSPLKEVRTIVSGYAPLGGKRTGILERTYGLGWIRTQLPGELGAIGLNPWLLKKMPVAGQNSPSRLAIYHQGNLP</sequence>
<feature type="non-terminal residue" evidence="3">
    <location>
        <position position="343"/>
    </location>
</feature>
<name>A0A175W1V1_9PEZI</name>
<evidence type="ECO:0000256" key="1">
    <source>
        <dbReference type="ARBA" id="ARBA00038215"/>
    </source>
</evidence>
<dbReference type="PANTHER" id="PTHR46825">
    <property type="entry name" value="D-ALANYL-D-ALANINE-CARBOXYPEPTIDASE/ENDOPEPTIDASE AMPH"/>
    <property type="match status" value="1"/>
</dbReference>
<evidence type="ECO:0000313" key="4">
    <source>
        <dbReference type="Proteomes" id="UP000078237"/>
    </source>
</evidence>
<dbReference type="InterPro" id="IPR012338">
    <property type="entry name" value="Beta-lactam/transpept-like"/>
</dbReference>
<dbReference type="STRING" id="100816.A0A175W1V1"/>
<dbReference type="Pfam" id="PF00144">
    <property type="entry name" value="Beta-lactamase"/>
    <property type="match status" value="1"/>
</dbReference>
<reference evidence="3 4" key="1">
    <citation type="journal article" date="2016" name="Genome Announc.">
        <title>Genome Sequence of Madurella mycetomatis mm55, Isolated from a Human Mycetoma Case in Sudan.</title>
        <authorList>
            <person name="Smit S."/>
            <person name="Derks M.F."/>
            <person name="Bervoets S."/>
            <person name="Fahal A."/>
            <person name="van Leeuwen W."/>
            <person name="van Belkum A."/>
            <person name="van de Sande W.W."/>
        </authorList>
    </citation>
    <scope>NUCLEOTIDE SEQUENCE [LARGE SCALE GENOMIC DNA]</scope>
    <source>
        <strain evidence="4">mm55</strain>
    </source>
</reference>
<dbReference type="InterPro" id="IPR001466">
    <property type="entry name" value="Beta-lactam-related"/>
</dbReference>
<dbReference type="EMBL" id="LCTW02000172">
    <property type="protein sequence ID" value="KXX77210.1"/>
    <property type="molecule type" value="Genomic_DNA"/>
</dbReference>
<evidence type="ECO:0000313" key="3">
    <source>
        <dbReference type="EMBL" id="KXX77210.1"/>
    </source>
</evidence>
<dbReference type="AlphaFoldDB" id="A0A175W1V1"/>
<dbReference type="Gene3D" id="3.40.710.10">
    <property type="entry name" value="DD-peptidase/beta-lactamase superfamily"/>
    <property type="match status" value="1"/>
</dbReference>
<dbReference type="InterPro" id="IPR050491">
    <property type="entry name" value="AmpC-like"/>
</dbReference>
<comment type="similarity">
    <text evidence="1">Belongs to the peptidase S12 family.</text>
</comment>
<feature type="domain" description="Beta-lactamase-related" evidence="2">
    <location>
        <begin position="18"/>
        <end position="309"/>
    </location>
</feature>
<dbReference type="SUPFAM" id="SSF56601">
    <property type="entry name" value="beta-lactamase/transpeptidase-like"/>
    <property type="match status" value="1"/>
</dbReference>
<organism evidence="3 4">
    <name type="scientific">Madurella mycetomatis</name>
    <dbReference type="NCBI Taxonomy" id="100816"/>
    <lineage>
        <taxon>Eukaryota</taxon>
        <taxon>Fungi</taxon>
        <taxon>Dikarya</taxon>
        <taxon>Ascomycota</taxon>
        <taxon>Pezizomycotina</taxon>
        <taxon>Sordariomycetes</taxon>
        <taxon>Sordariomycetidae</taxon>
        <taxon>Sordariales</taxon>
        <taxon>Sordariales incertae sedis</taxon>
        <taxon>Madurella</taxon>
    </lineage>
</organism>
<accession>A0A175W1V1</accession>
<dbReference type="Proteomes" id="UP000078237">
    <property type="component" value="Unassembled WGS sequence"/>
</dbReference>
<dbReference type="VEuPathDB" id="FungiDB:MMYC01_206377"/>
<dbReference type="PANTHER" id="PTHR46825:SF14">
    <property type="entry name" value="BETA-LACTAMASE-RELATED DOMAIN-CONTAINING PROTEIN"/>
    <property type="match status" value="1"/>
</dbReference>
<comment type="caution">
    <text evidence="3">The sequence shown here is derived from an EMBL/GenBank/DDBJ whole genome shotgun (WGS) entry which is preliminary data.</text>
</comment>
<gene>
    <name evidence="3" type="ORF">MMYC01_206377</name>
</gene>